<dbReference type="Proteomes" id="UP000218377">
    <property type="component" value="Unassembled WGS sequence"/>
</dbReference>
<dbReference type="RefSeq" id="WP_096157907.1">
    <property type="nucleotide sequence ID" value="NZ_NRGX01000001.1"/>
</dbReference>
<proteinExistence type="predicted"/>
<reference evidence="1 2" key="1">
    <citation type="journal article" date="2017" name="Elife">
        <title>Extensive horizontal gene transfer in cheese-associated bacteria.</title>
        <authorList>
            <person name="Bonham K.S."/>
            <person name="Wolfe B.E."/>
            <person name="Dutton R.J."/>
        </authorList>
    </citation>
    <scope>NUCLEOTIDE SEQUENCE [LARGE SCALE GENOMIC DNA]</scope>
    <source>
        <strain evidence="1 2">JB5</strain>
    </source>
</reference>
<protein>
    <submittedName>
        <fullName evidence="1">Uncharacterized protein</fullName>
    </submittedName>
</protein>
<dbReference type="AlphaFoldDB" id="A0A2A3X3N7"/>
<sequence length="154" mass="17263">MSELSDEELVERTTALVGGLEQIAKRYEEHVFLAWEDPVTFGAGHFVLYPEAGEITRFAIEEQYTDTDWSDDERIATSWTWDSQARVRQPDGDCPWVSLAHGEVAPGDYAQLLGLAEDWAKTTHTLAEREQALTVDPLTAPGVERHGGQRTFLS</sequence>
<organism evidence="1 2">
    <name type="scientific">Brevibacterium aurantiacum</name>
    <dbReference type="NCBI Taxonomy" id="273384"/>
    <lineage>
        <taxon>Bacteria</taxon>
        <taxon>Bacillati</taxon>
        <taxon>Actinomycetota</taxon>
        <taxon>Actinomycetes</taxon>
        <taxon>Micrococcales</taxon>
        <taxon>Brevibacteriaceae</taxon>
        <taxon>Brevibacterium</taxon>
    </lineage>
</organism>
<name>A0A2A3X3N7_BREAU</name>
<dbReference type="EMBL" id="NRGX01000001">
    <property type="protein sequence ID" value="PCC18330.1"/>
    <property type="molecule type" value="Genomic_DNA"/>
</dbReference>
<evidence type="ECO:0000313" key="1">
    <source>
        <dbReference type="EMBL" id="PCC18330.1"/>
    </source>
</evidence>
<comment type="caution">
    <text evidence="1">The sequence shown here is derived from an EMBL/GenBank/DDBJ whole genome shotgun (WGS) entry which is preliminary data.</text>
</comment>
<accession>A0A2A3X3N7</accession>
<evidence type="ECO:0000313" key="2">
    <source>
        <dbReference type="Proteomes" id="UP000218377"/>
    </source>
</evidence>
<gene>
    <name evidence="1" type="ORF">CIK79_08535</name>
</gene>